<dbReference type="GO" id="GO:0016020">
    <property type="term" value="C:membrane"/>
    <property type="evidence" value="ECO:0007669"/>
    <property type="project" value="TreeGrafter"/>
</dbReference>
<sequence>MQNRLWPELPPELTERIVAHLSPNEVACTVRPLCKAAASQFRGPKFTTVRLSQPIPPHALGHYWSREDAAWRHSLKERRQLLNTTAASGHIPNLQLALTRVEVQPNTQLLAAAAGARERGACAWLHMAGCRWSETVIQAAASTGDVEFCSWLVAQGCPYDERALAAAARGGHLPLCVWLLDSGCPWHISAPRAAAENGHVTLLEWLLDQQPPDVDAPVSLLLASAALGCDLATLQRLFDRYRERLNPAPPAANPDGADHGGAAGANGGPPAAIHEPPFFLQPFGTLSWSEQRIMAGALSSRTPDWQAKVLWLLSRGYSLAVDCLGRAAGQPSDWLDHLAWLREQGLMLDSRMAVAAARSGRVEAFEYLVGEGGMALSEDMERYLVQEAVRHGRLPMLKVLHARGLLTAANAERDLGSRCVQIAACRGHADMVRWLVDTLGAMPEGLQSDADAGAAAGGAGEEVGGGGRVVLTADVATAAAGSGNLELLVWLRQRGCPWDAATFAAASEWGSQEMLEWMAAEGCPMGDKGEPYVRAGRTSDLATLRCLRRLGCPFSPTGATFTRAVGYGCGLPVLRWLHAQGCPVDWARAVKEARHGWRKECEVLEWVRAQRRAAGLIGGGYLWRPRGGAAAWCERLLEAASARLRRLHRLLAGATAAATAAAARGAP</sequence>
<dbReference type="STRING" id="33097.A0A150G8R7"/>
<evidence type="ECO:0000313" key="3">
    <source>
        <dbReference type="Proteomes" id="UP000075714"/>
    </source>
</evidence>
<dbReference type="InterPro" id="IPR036770">
    <property type="entry name" value="Ankyrin_rpt-contain_sf"/>
</dbReference>
<dbReference type="GO" id="GO:0004620">
    <property type="term" value="F:phospholipase activity"/>
    <property type="evidence" value="ECO:0007669"/>
    <property type="project" value="TreeGrafter"/>
</dbReference>
<dbReference type="GO" id="GO:0030149">
    <property type="term" value="P:sphingolipid catabolic process"/>
    <property type="evidence" value="ECO:0007669"/>
    <property type="project" value="TreeGrafter"/>
</dbReference>
<dbReference type="GO" id="GO:0005783">
    <property type="term" value="C:endoplasmic reticulum"/>
    <property type="evidence" value="ECO:0007669"/>
    <property type="project" value="TreeGrafter"/>
</dbReference>
<comment type="caution">
    <text evidence="2">The sequence shown here is derived from an EMBL/GenBank/DDBJ whole genome shotgun (WGS) entry which is preliminary data.</text>
</comment>
<reference evidence="3" key="1">
    <citation type="journal article" date="2016" name="Nat. Commun.">
        <title>The Gonium pectorale genome demonstrates co-option of cell cycle regulation during the evolution of multicellularity.</title>
        <authorList>
            <person name="Hanschen E.R."/>
            <person name="Marriage T.N."/>
            <person name="Ferris P.J."/>
            <person name="Hamaji T."/>
            <person name="Toyoda A."/>
            <person name="Fujiyama A."/>
            <person name="Neme R."/>
            <person name="Noguchi H."/>
            <person name="Minakuchi Y."/>
            <person name="Suzuki M."/>
            <person name="Kawai-Toyooka H."/>
            <person name="Smith D.R."/>
            <person name="Sparks H."/>
            <person name="Anderson J."/>
            <person name="Bakaric R."/>
            <person name="Luria V."/>
            <person name="Karger A."/>
            <person name="Kirschner M.W."/>
            <person name="Durand P.M."/>
            <person name="Michod R.E."/>
            <person name="Nozaki H."/>
            <person name="Olson B.J."/>
        </authorList>
    </citation>
    <scope>NUCLEOTIDE SEQUENCE [LARGE SCALE GENOMIC DNA]</scope>
    <source>
        <strain evidence="3">NIES-2863</strain>
    </source>
</reference>
<dbReference type="OrthoDB" id="536067at2759"/>
<dbReference type="EMBL" id="LSYV01000047">
    <property type="protein sequence ID" value="KXZ46218.1"/>
    <property type="molecule type" value="Genomic_DNA"/>
</dbReference>
<dbReference type="Proteomes" id="UP000075714">
    <property type="component" value="Unassembled WGS sequence"/>
</dbReference>
<feature type="region of interest" description="Disordered" evidence="1">
    <location>
        <begin position="248"/>
        <end position="268"/>
    </location>
</feature>
<dbReference type="AlphaFoldDB" id="A0A150G8R7"/>
<dbReference type="Gene3D" id="1.25.40.20">
    <property type="entry name" value="Ankyrin repeat-containing domain"/>
    <property type="match status" value="2"/>
</dbReference>
<dbReference type="GO" id="GO:0046513">
    <property type="term" value="P:ceramide biosynthetic process"/>
    <property type="evidence" value="ECO:0007669"/>
    <property type="project" value="TreeGrafter"/>
</dbReference>
<name>A0A150G8R7_GONPE</name>
<dbReference type="PANTHER" id="PTHR12393">
    <property type="entry name" value="SPHINGOMYELIN PHOSPHODIESTERASE RELATED"/>
    <property type="match status" value="1"/>
</dbReference>
<keyword evidence="3" id="KW-1185">Reference proteome</keyword>
<dbReference type="SUPFAM" id="SSF48403">
    <property type="entry name" value="Ankyrin repeat"/>
    <property type="match status" value="2"/>
</dbReference>
<evidence type="ECO:0000256" key="1">
    <source>
        <dbReference type="SAM" id="MobiDB-lite"/>
    </source>
</evidence>
<evidence type="ECO:0000313" key="2">
    <source>
        <dbReference type="EMBL" id="KXZ46218.1"/>
    </source>
</evidence>
<organism evidence="2 3">
    <name type="scientific">Gonium pectorale</name>
    <name type="common">Green alga</name>
    <dbReference type="NCBI Taxonomy" id="33097"/>
    <lineage>
        <taxon>Eukaryota</taxon>
        <taxon>Viridiplantae</taxon>
        <taxon>Chlorophyta</taxon>
        <taxon>core chlorophytes</taxon>
        <taxon>Chlorophyceae</taxon>
        <taxon>CS clade</taxon>
        <taxon>Chlamydomonadales</taxon>
        <taxon>Volvocaceae</taxon>
        <taxon>Gonium</taxon>
    </lineage>
</organism>
<protein>
    <submittedName>
        <fullName evidence="2">Uncharacterized protein</fullName>
    </submittedName>
</protein>
<dbReference type="GO" id="GO:0071944">
    <property type="term" value="C:cell periphery"/>
    <property type="evidence" value="ECO:0007669"/>
    <property type="project" value="TreeGrafter"/>
</dbReference>
<accession>A0A150G8R7</accession>
<gene>
    <name evidence="2" type="ORF">GPECTOR_46g287</name>
</gene>
<proteinExistence type="predicted"/>
<dbReference type="PANTHER" id="PTHR12393:SF6">
    <property type="entry name" value="SPHINGOMYELIN PHOSPHODIESTERASE 2"/>
    <property type="match status" value="1"/>
</dbReference>